<comment type="caution">
    <text evidence="4">The sequence shown here is derived from an EMBL/GenBank/DDBJ whole genome shotgun (WGS) entry which is preliminary data.</text>
</comment>
<reference evidence="4 5" key="1">
    <citation type="submission" date="2019-09" db="EMBL/GenBank/DDBJ databases">
        <title>Phylogeny of genus Pseudoclavibacter and closely related genus.</title>
        <authorList>
            <person name="Li Y."/>
        </authorList>
    </citation>
    <scope>NUCLEOTIDE SEQUENCE [LARGE SCALE GENOMIC DNA]</scope>
    <source>
        <strain evidence="4 5">JCM 16921</strain>
    </source>
</reference>
<dbReference type="InterPro" id="IPR050696">
    <property type="entry name" value="FtsA/MreB"/>
</dbReference>
<name>A0A7C8BPC2_9MICO</name>
<dbReference type="GO" id="GO:0051301">
    <property type="term" value="P:cell division"/>
    <property type="evidence" value="ECO:0007669"/>
    <property type="project" value="InterPro"/>
</dbReference>
<evidence type="ECO:0000256" key="1">
    <source>
        <dbReference type="ARBA" id="ARBA00007381"/>
    </source>
</evidence>
<dbReference type="SUPFAM" id="SSF53067">
    <property type="entry name" value="Actin-like ATPase domain"/>
    <property type="match status" value="2"/>
</dbReference>
<dbReference type="Pfam" id="PF11104">
    <property type="entry name" value="PilM_2"/>
    <property type="match status" value="1"/>
</dbReference>
<dbReference type="InterPro" id="IPR003494">
    <property type="entry name" value="SHS2_FtsA"/>
</dbReference>
<comment type="similarity">
    <text evidence="1">Belongs to the heat shock protein 70 family.</text>
</comment>
<dbReference type="SMART" id="SM00842">
    <property type="entry name" value="FtsA"/>
    <property type="match status" value="1"/>
</dbReference>
<dbReference type="EMBL" id="WBKA01000002">
    <property type="protein sequence ID" value="KAB1632934.1"/>
    <property type="molecule type" value="Genomic_DNA"/>
</dbReference>
<evidence type="ECO:0000259" key="3">
    <source>
        <dbReference type="SMART" id="SM00842"/>
    </source>
</evidence>
<dbReference type="InterPro" id="IPR005883">
    <property type="entry name" value="PilM"/>
</dbReference>
<keyword evidence="5" id="KW-1185">Reference proteome</keyword>
<dbReference type="InterPro" id="IPR043129">
    <property type="entry name" value="ATPase_NBD"/>
</dbReference>
<dbReference type="PANTHER" id="PTHR32432">
    <property type="entry name" value="CELL DIVISION PROTEIN FTSA-RELATED"/>
    <property type="match status" value="1"/>
</dbReference>
<dbReference type="PROSITE" id="PS01036">
    <property type="entry name" value="HSP70_3"/>
    <property type="match status" value="1"/>
</dbReference>
<dbReference type="PIRSF" id="PIRSF019169">
    <property type="entry name" value="PilM"/>
    <property type="match status" value="1"/>
</dbReference>
<dbReference type="Gene3D" id="3.30.420.40">
    <property type="match status" value="2"/>
</dbReference>
<feature type="domain" description="SHS2" evidence="3">
    <location>
        <begin position="5"/>
        <end position="172"/>
    </location>
</feature>
<dbReference type="Proteomes" id="UP000481339">
    <property type="component" value="Unassembled WGS sequence"/>
</dbReference>
<evidence type="ECO:0000313" key="5">
    <source>
        <dbReference type="Proteomes" id="UP000481339"/>
    </source>
</evidence>
<dbReference type="Gene3D" id="3.30.1490.300">
    <property type="match status" value="1"/>
</dbReference>
<keyword evidence="2" id="KW-0346">Stress response</keyword>
<accession>A0A7C8BPC2</accession>
<dbReference type="RefSeq" id="WP_158035856.1">
    <property type="nucleotide sequence ID" value="NZ_BAAAZV010000003.1"/>
</dbReference>
<proteinExistence type="inferred from homology"/>
<dbReference type="AlphaFoldDB" id="A0A7C8BPC2"/>
<evidence type="ECO:0000313" key="4">
    <source>
        <dbReference type="EMBL" id="KAB1632934.1"/>
    </source>
</evidence>
<dbReference type="OrthoDB" id="1926201at2"/>
<organism evidence="4 5">
    <name type="scientific">Pseudoclavibacter caeni</name>
    <dbReference type="NCBI Taxonomy" id="908846"/>
    <lineage>
        <taxon>Bacteria</taxon>
        <taxon>Bacillati</taxon>
        <taxon>Actinomycetota</taxon>
        <taxon>Actinomycetes</taxon>
        <taxon>Micrococcales</taxon>
        <taxon>Microbacteriaceae</taxon>
        <taxon>Pseudoclavibacter</taxon>
    </lineage>
</organism>
<evidence type="ECO:0000256" key="2">
    <source>
        <dbReference type="ARBA" id="ARBA00023016"/>
    </source>
</evidence>
<sequence length="357" mass="37878">MPRQMIGLDIGQTAVRGAQLRITRGGITVTRYHEVSLPHGVVSQGDVLDAPTLVAALQQLYDEGDFTTRQARLSIGNRHVYVREHSVKRVPLTMLKSSLRYQIDDVLPLDPDKAVLDYFPASLSVTGGQPTYTGLLVAAETEPLEALAQAIHKAKLRLTGVDLSAFALLRALDPTRPTAGADGQGSGNALDRVLTDLIIDFGAGTTQIVAVHGIRPLAVRMLPSGGDDITEVLQSVDDAAFGEAEAAKASTGYLGGLAQTPAEQAIAAGVDRLVSAISDTITFFHNTTPDLEHIDRVIITGGGSRMPGLQQHLVDLLGLPVYLGQPLQGLRFASAEAESYAYDHLSTCAVALGTMEN</sequence>
<dbReference type="PANTHER" id="PTHR32432:SF3">
    <property type="entry name" value="ETHANOLAMINE UTILIZATION PROTEIN EUTJ"/>
    <property type="match status" value="1"/>
</dbReference>
<dbReference type="InterPro" id="IPR018181">
    <property type="entry name" value="Heat_shock_70_CS"/>
</dbReference>
<gene>
    <name evidence="4" type="ORF">F8O02_03500</name>
</gene>
<protein>
    <recommendedName>
        <fullName evidence="3">SHS2 domain-containing protein</fullName>
    </recommendedName>
</protein>
<dbReference type="CDD" id="cd24049">
    <property type="entry name" value="ASKHA_NBD_PilM"/>
    <property type="match status" value="1"/>
</dbReference>